<comment type="pathway">
    <text evidence="4">Lipid metabolism.</text>
</comment>
<feature type="transmembrane region" description="Helical" evidence="19">
    <location>
        <begin position="104"/>
        <end position="122"/>
    </location>
</feature>
<sequence length="261" mass="28936">MKERIITALIAIAVFVPVVWYGGAVFTIAIYALASIGLFELIRMKGLSLVSLPTMLTGLLLWLILIPSHVNLFSGLEINKVEITFIIVLLLLSYTVLSKNTFTFDDASFLLMTTIYVAMGFYYMNETRSSGLEYIFYAFFIIWATDTGAYFIGKAIGKRKLWPEISPNKTVEGSVGGILCAVVIALIYNAFVPISDHIFFLIAVTVAVSVFGQIGDLVESAFKRHYGVKDSGKILPGHGGILDRFDSLLFVLPLLHFLHFI</sequence>
<evidence type="ECO:0000256" key="2">
    <source>
        <dbReference type="ARBA" id="ARBA00004651"/>
    </source>
</evidence>
<keyword evidence="10 18" id="KW-0808">Transferase</keyword>
<feature type="transmembrane region" description="Helical" evidence="19">
    <location>
        <begin position="173"/>
        <end position="192"/>
    </location>
</feature>
<comment type="catalytic activity">
    <reaction evidence="1 18">
        <text>a 1,2-diacyl-sn-glycero-3-phosphate + CTP + H(+) = a CDP-1,2-diacyl-sn-glycerol + diphosphate</text>
        <dbReference type="Rhea" id="RHEA:16229"/>
        <dbReference type="ChEBI" id="CHEBI:15378"/>
        <dbReference type="ChEBI" id="CHEBI:33019"/>
        <dbReference type="ChEBI" id="CHEBI:37563"/>
        <dbReference type="ChEBI" id="CHEBI:58332"/>
        <dbReference type="ChEBI" id="CHEBI:58608"/>
        <dbReference type="EC" id="2.7.7.41"/>
    </reaction>
</comment>
<accession>A0ABT6H1X3</accession>
<keyword evidence="9" id="KW-0444">Lipid biosynthesis</keyword>
<organism evidence="20 21">
    <name type="scientific">Ectobacillus antri</name>
    <dbReference type="NCBI Taxonomy" id="2486280"/>
    <lineage>
        <taxon>Bacteria</taxon>
        <taxon>Bacillati</taxon>
        <taxon>Bacillota</taxon>
        <taxon>Bacilli</taxon>
        <taxon>Bacillales</taxon>
        <taxon>Bacillaceae</taxon>
        <taxon>Ectobacillus</taxon>
    </lineage>
</organism>
<evidence type="ECO:0000256" key="4">
    <source>
        <dbReference type="ARBA" id="ARBA00005189"/>
    </source>
</evidence>
<dbReference type="InterPro" id="IPR000374">
    <property type="entry name" value="PC_trans"/>
</dbReference>
<keyword evidence="15 19" id="KW-0472">Membrane</keyword>
<evidence type="ECO:0000256" key="17">
    <source>
        <dbReference type="ARBA" id="ARBA00023264"/>
    </source>
</evidence>
<evidence type="ECO:0000256" key="6">
    <source>
        <dbReference type="ARBA" id="ARBA00012487"/>
    </source>
</evidence>
<dbReference type="PANTHER" id="PTHR46382">
    <property type="entry name" value="PHOSPHATIDATE CYTIDYLYLTRANSFERASE"/>
    <property type="match status" value="1"/>
</dbReference>
<dbReference type="RefSeq" id="WP_124563665.1">
    <property type="nucleotide sequence ID" value="NZ_JARRRY010000001.1"/>
</dbReference>
<evidence type="ECO:0000256" key="16">
    <source>
        <dbReference type="ARBA" id="ARBA00023209"/>
    </source>
</evidence>
<keyword evidence="21" id="KW-1185">Reference proteome</keyword>
<keyword evidence="13 19" id="KW-1133">Transmembrane helix</keyword>
<comment type="subcellular location">
    <subcellularLocation>
        <location evidence="2">Cell membrane</location>
        <topology evidence="2">Multi-pass membrane protein</topology>
    </subcellularLocation>
</comment>
<evidence type="ECO:0000256" key="10">
    <source>
        <dbReference type="ARBA" id="ARBA00022679"/>
    </source>
</evidence>
<evidence type="ECO:0000256" key="14">
    <source>
        <dbReference type="ARBA" id="ARBA00023098"/>
    </source>
</evidence>
<protein>
    <recommendedName>
        <fullName evidence="7 18">Phosphatidate cytidylyltransferase</fullName>
        <ecNumber evidence="6 18">2.7.7.41</ecNumber>
    </recommendedName>
</protein>
<evidence type="ECO:0000256" key="7">
    <source>
        <dbReference type="ARBA" id="ARBA00019373"/>
    </source>
</evidence>
<evidence type="ECO:0000256" key="3">
    <source>
        <dbReference type="ARBA" id="ARBA00005119"/>
    </source>
</evidence>
<feature type="transmembrane region" description="Helical" evidence="19">
    <location>
        <begin position="78"/>
        <end position="97"/>
    </location>
</feature>
<evidence type="ECO:0000256" key="8">
    <source>
        <dbReference type="ARBA" id="ARBA00022475"/>
    </source>
</evidence>
<comment type="caution">
    <text evidence="20">The sequence shown here is derived from an EMBL/GenBank/DDBJ whole genome shotgun (WGS) entry which is preliminary data.</text>
</comment>
<evidence type="ECO:0000256" key="13">
    <source>
        <dbReference type="ARBA" id="ARBA00022989"/>
    </source>
</evidence>
<evidence type="ECO:0000256" key="12">
    <source>
        <dbReference type="ARBA" id="ARBA00022695"/>
    </source>
</evidence>
<feature type="transmembrane region" description="Helical" evidence="19">
    <location>
        <begin position="46"/>
        <end position="66"/>
    </location>
</feature>
<keyword evidence="17" id="KW-1208">Phospholipid metabolism</keyword>
<keyword evidence="12 18" id="KW-0548">Nucleotidyltransferase</keyword>
<evidence type="ECO:0000256" key="11">
    <source>
        <dbReference type="ARBA" id="ARBA00022692"/>
    </source>
</evidence>
<feature type="transmembrane region" description="Helical" evidence="19">
    <location>
        <begin position="134"/>
        <end position="152"/>
    </location>
</feature>
<name>A0ABT6H1X3_9BACI</name>
<dbReference type="EMBL" id="JARULN010000001">
    <property type="protein sequence ID" value="MDG5752607.1"/>
    <property type="molecule type" value="Genomic_DNA"/>
</dbReference>
<dbReference type="Pfam" id="PF01148">
    <property type="entry name" value="CTP_transf_1"/>
    <property type="match status" value="1"/>
</dbReference>
<evidence type="ECO:0000256" key="9">
    <source>
        <dbReference type="ARBA" id="ARBA00022516"/>
    </source>
</evidence>
<keyword evidence="11 18" id="KW-0812">Transmembrane</keyword>
<dbReference type="Proteomes" id="UP001218246">
    <property type="component" value="Unassembled WGS sequence"/>
</dbReference>
<dbReference type="GO" id="GO:0004605">
    <property type="term" value="F:phosphatidate cytidylyltransferase activity"/>
    <property type="evidence" value="ECO:0007669"/>
    <property type="project" value="UniProtKB-EC"/>
</dbReference>
<evidence type="ECO:0000256" key="18">
    <source>
        <dbReference type="RuleBase" id="RU003938"/>
    </source>
</evidence>
<evidence type="ECO:0000256" key="1">
    <source>
        <dbReference type="ARBA" id="ARBA00001698"/>
    </source>
</evidence>
<proteinExistence type="inferred from homology"/>
<comment type="similarity">
    <text evidence="5 18">Belongs to the CDS family.</text>
</comment>
<gene>
    <name evidence="20" type="ORF">P6P90_01150</name>
</gene>
<dbReference type="EC" id="2.7.7.41" evidence="6 18"/>
<reference evidence="20 21" key="1">
    <citation type="submission" date="2023-04" db="EMBL/GenBank/DDBJ databases">
        <title>Ectobacillus antri isolated from activated sludge.</title>
        <authorList>
            <person name="Yan P."/>
            <person name="Liu X."/>
        </authorList>
    </citation>
    <scope>NUCLEOTIDE SEQUENCE [LARGE SCALE GENOMIC DNA]</scope>
    <source>
        <strain evidence="20 21">C18H</strain>
    </source>
</reference>
<evidence type="ECO:0000256" key="15">
    <source>
        <dbReference type="ARBA" id="ARBA00023136"/>
    </source>
</evidence>
<evidence type="ECO:0000256" key="5">
    <source>
        <dbReference type="ARBA" id="ARBA00010185"/>
    </source>
</evidence>
<evidence type="ECO:0000313" key="20">
    <source>
        <dbReference type="EMBL" id="MDG5752607.1"/>
    </source>
</evidence>
<evidence type="ECO:0000256" key="19">
    <source>
        <dbReference type="SAM" id="Phobius"/>
    </source>
</evidence>
<feature type="transmembrane region" description="Helical" evidence="19">
    <location>
        <begin position="198"/>
        <end position="218"/>
    </location>
</feature>
<keyword evidence="16" id="KW-0594">Phospholipid biosynthesis</keyword>
<comment type="pathway">
    <text evidence="3 18">Phospholipid metabolism; CDP-diacylglycerol biosynthesis; CDP-diacylglycerol from sn-glycerol 3-phosphate: step 3/3.</text>
</comment>
<evidence type="ECO:0000313" key="21">
    <source>
        <dbReference type="Proteomes" id="UP001218246"/>
    </source>
</evidence>
<dbReference type="PANTHER" id="PTHR46382:SF1">
    <property type="entry name" value="PHOSPHATIDATE CYTIDYLYLTRANSFERASE"/>
    <property type="match status" value="1"/>
</dbReference>
<feature type="transmembrane region" description="Helical" evidence="19">
    <location>
        <begin position="6"/>
        <end position="34"/>
    </location>
</feature>
<keyword evidence="8" id="KW-1003">Cell membrane</keyword>
<dbReference type="PROSITE" id="PS01315">
    <property type="entry name" value="CDS"/>
    <property type="match status" value="1"/>
</dbReference>
<keyword evidence="14" id="KW-0443">Lipid metabolism</keyword>